<dbReference type="NCBIfam" id="NF009288">
    <property type="entry name" value="PRK12648.1"/>
    <property type="match status" value="1"/>
</dbReference>
<keyword evidence="5 9" id="KW-0812">Transmembrane</keyword>
<keyword evidence="17" id="KW-1185">Reference proteome</keyword>
<feature type="transmembrane region" description="Helical" evidence="10">
    <location>
        <begin position="861"/>
        <end position="884"/>
    </location>
</feature>
<dbReference type="InterPro" id="IPR046806">
    <property type="entry name" value="MrpA_C/MbhE"/>
</dbReference>
<dbReference type="AlphaFoldDB" id="A0A1H7QCR2"/>
<keyword evidence="6 10" id="KW-1133">Transmembrane helix</keyword>
<feature type="transmembrane region" description="Helical" evidence="10">
    <location>
        <begin position="664"/>
        <end position="683"/>
    </location>
</feature>
<feature type="transmembrane region" description="Helical" evidence="10">
    <location>
        <begin position="633"/>
        <end position="652"/>
    </location>
</feature>
<reference evidence="17" key="1">
    <citation type="submission" date="2016-10" db="EMBL/GenBank/DDBJ databases">
        <authorList>
            <person name="Varghese N."/>
            <person name="Submissions S."/>
        </authorList>
    </citation>
    <scope>NUCLEOTIDE SEQUENCE [LARGE SCALE GENOMIC DNA]</scope>
    <source>
        <strain evidence="17">LMG 26416</strain>
    </source>
</reference>
<proteinExistence type="predicted"/>
<dbReference type="RefSeq" id="WP_090549307.1">
    <property type="nucleotide sequence ID" value="NZ_FNSR01000002.1"/>
</dbReference>
<feature type="domain" description="MrpA C-terminal/MbhE" evidence="15">
    <location>
        <begin position="694"/>
        <end position="779"/>
    </location>
</feature>
<dbReference type="InterPro" id="IPR007182">
    <property type="entry name" value="MnhB"/>
</dbReference>
<feature type="transmembrane region" description="Helical" evidence="10">
    <location>
        <begin position="904"/>
        <end position="928"/>
    </location>
</feature>
<feature type="transmembrane region" description="Helical" evidence="10">
    <location>
        <begin position="83"/>
        <end position="102"/>
    </location>
</feature>
<name>A0A1H7QCR2_9BURK</name>
<gene>
    <name evidence="16" type="ORF">SAMN05192542_10848</name>
</gene>
<dbReference type="STRING" id="416943.SAMN05445871_4647"/>
<dbReference type="Pfam" id="PF04039">
    <property type="entry name" value="MnhB"/>
    <property type="match status" value="1"/>
</dbReference>
<feature type="transmembrane region" description="Helical" evidence="10">
    <location>
        <begin position="755"/>
        <end position="775"/>
    </location>
</feature>
<keyword evidence="4" id="KW-1003">Cell membrane</keyword>
<dbReference type="GO" id="GO:0006811">
    <property type="term" value="P:monoatomic ion transport"/>
    <property type="evidence" value="ECO:0007669"/>
    <property type="project" value="UniProtKB-KW"/>
</dbReference>
<feature type="transmembrane region" description="Helical" evidence="10">
    <location>
        <begin position="210"/>
        <end position="236"/>
    </location>
</feature>
<feature type="transmembrane region" description="Helical" evidence="10">
    <location>
        <begin position="829"/>
        <end position="849"/>
    </location>
</feature>
<feature type="domain" description="NADH:quinone oxidoreductase/Mrp antiporter transmembrane" evidence="11">
    <location>
        <begin position="132"/>
        <end position="406"/>
    </location>
</feature>
<feature type="transmembrane region" description="Helical" evidence="10">
    <location>
        <begin position="611"/>
        <end position="628"/>
    </location>
</feature>
<evidence type="ECO:0000259" key="11">
    <source>
        <dbReference type="Pfam" id="PF00361"/>
    </source>
</evidence>
<dbReference type="InterPro" id="IPR025383">
    <property type="entry name" value="MrpA_C/MbhD"/>
</dbReference>
<dbReference type="InterPro" id="IPR001750">
    <property type="entry name" value="ND/Mrp_TM"/>
</dbReference>
<feature type="transmembrane region" description="Helical" evidence="10">
    <location>
        <begin position="796"/>
        <end position="817"/>
    </location>
</feature>
<evidence type="ECO:0000256" key="1">
    <source>
        <dbReference type="ARBA" id="ARBA00004651"/>
    </source>
</evidence>
<accession>A0A1H7QCR2</accession>
<sequence>MTLPLLIALPFVAAALIAAAMFAMPDGVRVRALSPWFAFAAPLVGLGLLISERVGMPAAGVLAWRRPWVPGLGLTIGLRLDGLSYLFALLVLAIGLLVFVYARYYLANSESLPRLYVLLLLFMGSMLGLVLSDNLLLLAIFWELTSVVSFLLIGFWPARADARRGARMSLSITAAGGLALLAGVLLLGHICGSLELADVLAQAGRVQHDPLYPAMLLLILFAAFTKSAQFPFHFWLPHAMSAPTPVSAYLHSATMVKAGVFLLARLYPVLDGTDEWFYIVSLTGLVTLAGGAAMALVQRDLKGLLAYSTISHLGLIMLLFGLDTQLSTVAALFHTINHAVFKASLFMAAGIIDHETGTRDLGQLRGLRRYMPHTALLAIVASLAMAGVPLLNGFLSKEMFFGETLAQGLLGEFNWVIPTLALCATALSVAYSLRFVYGVFFDGATPRDLPQFPPHEPPRFMKLPVEILVVVCLLIGLFPQFTIGTMLEAAARVTLGGPPPDYSLSLWHGVNAPLTMSVVSFAAGVLLFAFRRDAFRRHRSLLSEFNASEGFDVFVGRLERAARPLVRLFESGSLPSYLAWMIGAMLVVPGLALSALAPFAGPAPRMPADPVTLAGLALLAALAIGVVLARATLLVAIVLLGSCGLLVTLAFARFSAPDLALTQISVEIVTVLLLVLALYFLPAVQRAPDPAAARIRNAALAIAGGALVGGVAYAVLTRAPLPGIAPYFLANALGGSGGHNVVNVILVDFRGFDTLVEISVLVVAGLAVKALLRGLRLAAPKTGPRGLPWSSQSHPLLLAILARLMLPLTALVAVFVFLRGHNLPGGGFVAALVASIALLLQYVASGVLWTESRIRINYRSLAGLGILCAALTGLGSLAFGYPFLTSAFGHLHLPLVGEIELSTAMLFDLGVFGAVVGTTLTIVSHLGVRDKNLQSVEKS</sequence>
<evidence type="ECO:0000256" key="7">
    <source>
        <dbReference type="ARBA" id="ARBA00023065"/>
    </source>
</evidence>
<dbReference type="Pfam" id="PF13244">
    <property type="entry name" value="MbhD"/>
    <property type="match status" value="1"/>
</dbReference>
<dbReference type="Pfam" id="PF00361">
    <property type="entry name" value="Proton_antipo_M"/>
    <property type="match status" value="1"/>
</dbReference>
<dbReference type="PRINTS" id="PR01434">
    <property type="entry name" value="NADHDHGNASE5"/>
</dbReference>
<evidence type="ECO:0000256" key="2">
    <source>
        <dbReference type="ARBA" id="ARBA00022448"/>
    </source>
</evidence>
<dbReference type="PANTHER" id="PTHR43373:SF1">
    <property type="entry name" value="NA(+)_H(+) ANTIPORTER SUBUNIT A"/>
    <property type="match status" value="1"/>
</dbReference>
<keyword evidence="7" id="KW-0406">Ion transport</keyword>
<protein>
    <submittedName>
        <fullName evidence="16">Multisubunit potassium/proton antiporter, PhaA subunit /multisubunit potassium/proton antiporter, PhaB subunit</fullName>
    </submittedName>
</protein>
<feature type="transmembrane region" description="Helical" evidence="10">
    <location>
        <begin position="6"/>
        <end position="24"/>
    </location>
</feature>
<organism evidence="16 17">
    <name type="scientific">Paraburkholderia caballeronis</name>
    <dbReference type="NCBI Taxonomy" id="416943"/>
    <lineage>
        <taxon>Bacteria</taxon>
        <taxon>Pseudomonadati</taxon>
        <taxon>Pseudomonadota</taxon>
        <taxon>Betaproteobacteria</taxon>
        <taxon>Burkholderiales</taxon>
        <taxon>Burkholderiaceae</taxon>
        <taxon>Paraburkholderia</taxon>
    </lineage>
</organism>
<evidence type="ECO:0000256" key="3">
    <source>
        <dbReference type="ARBA" id="ARBA00022449"/>
    </source>
</evidence>
<dbReference type="Pfam" id="PF20501">
    <property type="entry name" value="MbhE"/>
    <property type="match status" value="1"/>
</dbReference>
<feature type="domain" description="NADH-Ubiquinone oxidoreductase (complex I) chain 5 N-terminal" evidence="12">
    <location>
        <begin position="71"/>
        <end position="114"/>
    </location>
</feature>
<dbReference type="OrthoDB" id="9811798at2"/>
<evidence type="ECO:0000259" key="13">
    <source>
        <dbReference type="Pfam" id="PF04039"/>
    </source>
</evidence>
<feature type="transmembrane region" description="Helical" evidence="10">
    <location>
        <begin position="373"/>
        <end position="395"/>
    </location>
</feature>
<evidence type="ECO:0000256" key="9">
    <source>
        <dbReference type="RuleBase" id="RU000320"/>
    </source>
</evidence>
<dbReference type="Proteomes" id="UP000199120">
    <property type="component" value="Unassembled WGS sequence"/>
</dbReference>
<evidence type="ECO:0000256" key="4">
    <source>
        <dbReference type="ARBA" id="ARBA00022475"/>
    </source>
</evidence>
<dbReference type="EMBL" id="FOAJ01000008">
    <property type="protein sequence ID" value="SEL45890.1"/>
    <property type="molecule type" value="Genomic_DNA"/>
</dbReference>
<feature type="transmembrane region" description="Helical" evidence="10">
    <location>
        <begin position="276"/>
        <end position="297"/>
    </location>
</feature>
<dbReference type="GO" id="GO:0015297">
    <property type="term" value="F:antiporter activity"/>
    <property type="evidence" value="ECO:0007669"/>
    <property type="project" value="UniProtKB-KW"/>
</dbReference>
<evidence type="ECO:0000259" key="14">
    <source>
        <dbReference type="Pfam" id="PF13244"/>
    </source>
</evidence>
<feature type="transmembrane region" description="Helical" evidence="10">
    <location>
        <begin position="577"/>
        <end position="599"/>
    </location>
</feature>
<evidence type="ECO:0000259" key="12">
    <source>
        <dbReference type="Pfam" id="PF00662"/>
    </source>
</evidence>
<feature type="transmembrane region" description="Helical" evidence="10">
    <location>
        <begin position="507"/>
        <end position="530"/>
    </location>
</feature>
<dbReference type="Pfam" id="PF00662">
    <property type="entry name" value="Proton_antipo_N"/>
    <property type="match status" value="1"/>
</dbReference>
<dbReference type="GO" id="GO:0005886">
    <property type="term" value="C:plasma membrane"/>
    <property type="evidence" value="ECO:0007669"/>
    <property type="project" value="UniProtKB-SubCell"/>
</dbReference>
<feature type="transmembrane region" description="Helical" evidence="10">
    <location>
        <begin position="137"/>
        <end position="158"/>
    </location>
</feature>
<comment type="subcellular location">
    <subcellularLocation>
        <location evidence="1">Cell membrane</location>
        <topology evidence="1">Multi-pass membrane protein</topology>
    </subcellularLocation>
    <subcellularLocation>
        <location evidence="9">Membrane</location>
        <topology evidence="9">Multi-pass membrane protein</topology>
    </subcellularLocation>
</comment>
<dbReference type="InterPro" id="IPR001516">
    <property type="entry name" value="Proton_antipo_N"/>
</dbReference>
<feature type="transmembrane region" description="Helical" evidence="10">
    <location>
        <begin position="114"/>
        <end position="131"/>
    </location>
</feature>
<feature type="transmembrane region" description="Helical" evidence="10">
    <location>
        <begin position="415"/>
        <end position="437"/>
    </location>
</feature>
<feature type="transmembrane region" description="Helical" evidence="10">
    <location>
        <begin position="328"/>
        <end position="352"/>
    </location>
</feature>
<keyword evidence="8 10" id="KW-0472">Membrane</keyword>
<keyword evidence="3" id="KW-0050">Antiport</keyword>
<feature type="transmembrane region" description="Helical" evidence="10">
    <location>
        <begin position="248"/>
        <end position="270"/>
    </location>
</feature>
<feature type="domain" description="MrpA C-terminal/MbhD" evidence="14">
    <location>
        <begin position="618"/>
        <end position="682"/>
    </location>
</feature>
<keyword evidence="2" id="KW-0813">Transport</keyword>
<evidence type="ECO:0000256" key="10">
    <source>
        <dbReference type="SAM" id="Phobius"/>
    </source>
</evidence>
<feature type="transmembrane region" description="Helical" evidence="10">
    <location>
        <begin position="170"/>
        <end position="190"/>
    </location>
</feature>
<dbReference type="PANTHER" id="PTHR43373">
    <property type="entry name" value="NA(+)/H(+) ANTIPORTER SUBUNIT"/>
    <property type="match status" value="1"/>
</dbReference>
<feature type="transmembrane region" description="Helical" evidence="10">
    <location>
        <begin position="304"/>
        <end position="322"/>
    </location>
</feature>
<feature type="transmembrane region" description="Helical" evidence="10">
    <location>
        <begin position="467"/>
        <end position="487"/>
    </location>
</feature>
<evidence type="ECO:0000256" key="8">
    <source>
        <dbReference type="ARBA" id="ARBA00023136"/>
    </source>
</evidence>
<feature type="domain" description="Na+/H+ antiporter MnhB subunit-related protein" evidence="13">
    <location>
        <begin position="798"/>
        <end position="920"/>
    </location>
</feature>
<dbReference type="InterPro" id="IPR050616">
    <property type="entry name" value="CPA3_Na-H_Antiporter_A"/>
</dbReference>
<evidence type="ECO:0000256" key="6">
    <source>
        <dbReference type="ARBA" id="ARBA00022989"/>
    </source>
</evidence>
<evidence type="ECO:0000313" key="17">
    <source>
        <dbReference type="Proteomes" id="UP000199120"/>
    </source>
</evidence>
<feature type="transmembrane region" description="Helical" evidence="10">
    <location>
        <begin position="695"/>
        <end position="716"/>
    </location>
</feature>
<evidence type="ECO:0000259" key="15">
    <source>
        <dbReference type="Pfam" id="PF20501"/>
    </source>
</evidence>
<evidence type="ECO:0000256" key="5">
    <source>
        <dbReference type="ARBA" id="ARBA00022692"/>
    </source>
</evidence>
<evidence type="ECO:0000313" key="16">
    <source>
        <dbReference type="EMBL" id="SEL45890.1"/>
    </source>
</evidence>